<dbReference type="Proteomes" id="UP000317519">
    <property type="component" value="Unassembled WGS sequence"/>
</dbReference>
<dbReference type="InterPro" id="IPR007165">
    <property type="entry name" value="Phage_holin_4_2"/>
</dbReference>
<organism evidence="2 3">
    <name type="scientific">Flavobacterium tiangeerense</name>
    <dbReference type="NCBI Taxonomy" id="459471"/>
    <lineage>
        <taxon>Bacteria</taxon>
        <taxon>Pseudomonadati</taxon>
        <taxon>Bacteroidota</taxon>
        <taxon>Flavobacteriia</taxon>
        <taxon>Flavobacteriales</taxon>
        <taxon>Flavobacteriaceae</taxon>
        <taxon>Flavobacterium</taxon>
    </lineage>
</organism>
<comment type="caution">
    <text evidence="2">The sequence shown here is derived from an EMBL/GenBank/DDBJ whole genome shotgun (WGS) entry which is preliminary data.</text>
</comment>
<evidence type="ECO:0000313" key="3">
    <source>
        <dbReference type="Proteomes" id="UP000317519"/>
    </source>
</evidence>
<dbReference type="Pfam" id="PF04020">
    <property type="entry name" value="Phage_holin_4_2"/>
    <property type="match status" value="1"/>
</dbReference>
<dbReference type="RefSeq" id="WP_144889487.1">
    <property type="nucleotide sequence ID" value="NZ_VLKO01000002.1"/>
</dbReference>
<protein>
    <submittedName>
        <fullName evidence="2">Membrane protein</fullName>
    </submittedName>
</protein>
<dbReference type="EMBL" id="VLKO01000002">
    <property type="protein sequence ID" value="TWI02276.1"/>
    <property type="molecule type" value="Genomic_DNA"/>
</dbReference>
<gene>
    <name evidence="2" type="ORF">IQ05_00520</name>
</gene>
<feature type="transmembrane region" description="Helical" evidence="1">
    <location>
        <begin position="7"/>
        <end position="26"/>
    </location>
</feature>
<dbReference type="PANTHER" id="PTHR37309">
    <property type="entry name" value="SLR0284 PROTEIN"/>
    <property type="match status" value="1"/>
</dbReference>
<keyword evidence="1" id="KW-0812">Transmembrane</keyword>
<evidence type="ECO:0000313" key="2">
    <source>
        <dbReference type="EMBL" id="TWI02276.1"/>
    </source>
</evidence>
<keyword evidence="1" id="KW-1133">Transmembrane helix</keyword>
<proteinExistence type="predicted"/>
<accession>A0ABY3FMM8</accession>
<reference evidence="2 3" key="1">
    <citation type="journal article" date="2015" name="Stand. Genomic Sci.">
        <title>Genomic Encyclopedia of Bacterial and Archaeal Type Strains, Phase III: the genomes of soil and plant-associated and newly described type strains.</title>
        <authorList>
            <person name="Whitman W.B."/>
            <person name="Woyke T."/>
            <person name="Klenk H.P."/>
            <person name="Zhou Y."/>
            <person name="Lilburn T.G."/>
            <person name="Beck B.J."/>
            <person name="De Vos P."/>
            <person name="Vandamme P."/>
            <person name="Eisen J.A."/>
            <person name="Garrity G."/>
            <person name="Hugenholtz P."/>
            <person name="Kyrpides N.C."/>
        </authorList>
    </citation>
    <scope>NUCLEOTIDE SEQUENCE [LARGE SCALE GENOMIC DNA]</scope>
    <source>
        <strain evidence="2 3">CGMCC 1.6847</strain>
    </source>
</reference>
<keyword evidence="1" id="KW-0472">Membrane</keyword>
<keyword evidence="3" id="KW-1185">Reference proteome</keyword>
<sequence length="114" mass="12223">MNLLLKIIITSVIVLILANFLPGVYVNGFTTALIVAVVLGLLNIFIKPILVLLTLPVTVLTLGLFLLIINALMIVLCSQIVDGFKVETFLTAIIFSVLLSVSQSIMNGLLGISK</sequence>
<name>A0ABY3FMM8_9FLAO</name>
<feature type="transmembrane region" description="Helical" evidence="1">
    <location>
        <begin position="32"/>
        <end position="53"/>
    </location>
</feature>
<evidence type="ECO:0000256" key="1">
    <source>
        <dbReference type="SAM" id="Phobius"/>
    </source>
</evidence>
<dbReference type="PANTHER" id="PTHR37309:SF1">
    <property type="entry name" value="SLR0284 PROTEIN"/>
    <property type="match status" value="1"/>
</dbReference>
<feature type="transmembrane region" description="Helical" evidence="1">
    <location>
        <begin position="93"/>
        <end position="112"/>
    </location>
</feature>
<feature type="transmembrane region" description="Helical" evidence="1">
    <location>
        <begin position="60"/>
        <end position="81"/>
    </location>
</feature>